<feature type="compositionally biased region" description="Acidic residues" evidence="1">
    <location>
        <begin position="183"/>
        <end position="192"/>
    </location>
</feature>
<protein>
    <submittedName>
        <fullName evidence="2">Uncharacterized protein</fullName>
    </submittedName>
</protein>
<dbReference type="OrthoDB" id="1306244at2759"/>
<evidence type="ECO:0000313" key="2">
    <source>
        <dbReference type="RefSeq" id="XP_016465626.1"/>
    </source>
</evidence>
<proteinExistence type="predicted"/>
<accession>A0A1S3ZMM4</accession>
<evidence type="ECO:0000256" key="1">
    <source>
        <dbReference type="SAM" id="MobiDB-lite"/>
    </source>
</evidence>
<sequence length="221" mass="25004">MLRFDFNKTAKVWQNFVQARLMFVEHNSKCTRVRVCVISFLMTGCPINVGELMLGEMTRTRFGGRIKSFFFGNILTQYMLSRGVPEYPGYDEVVEAPTTLLNITSMLESTSKLTQAARNERDKNFNRYLYKSLNVIMSRLGVSDEKRTRLRSDLSSSSKEMLGIEPSSHVHPSEDENTYKESDNEDADDDEVIGPMALVPLGDDDEPIAAAGWHPDEADSD</sequence>
<dbReference type="RefSeq" id="XP_016465626.1">
    <property type="nucleotide sequence ID" value="XM_016610140.1"/>
</dbReference>
<feature type="region of interest" description="Disordered" evidence="1">
    <location>
        <begin position="147"/>
        <end position="221"/>
    </location>
</feature>
<organism evidence="2">
    <name type="scientific">Nicotiana tabacum</name>
    <name type="common">Common tobacco</name>
    <dbReference type="NCBI Taxonomy" id="4097"/>
    <lineage>
        <taxon>Eukaryota</taxon>
        <taxon>Viridiplantae</taxon>
        <taxon>Streptophyta</taxon>
        <taxon>Embryophyta</taxon>
        <taxon>Tracheophyta</taxon>
        <taxon>Spermatophyta</taxon>
        <taxon>Magnoliopsida</taxon>
        <taxon>eudicotyledons</taxon>
        <taxon>Gunneridae</taxon>
        <taxon>Pentapetalae</taxon>
        <taxon>asterids</taxon>
        <taxon>lamiids</taxon>
        <taxon>Solanales</taxon>
        <taxon>Solanaceae</taxon>
        <taxon>Nicotianoideae</taxon>
        <taxon>Nicotianeae</taxon>
        <taxon>Nicotiana</taxon>
    </lineage>
</organism>
<gene>
    <name evidence="2" type="primary">LOC107788460</name>
</gene>
<dbReference type="KEGG" id="nta:107788460"/>
<reference evidence="2" key="1">
    <citation type="submission" date="2025-08" db="UniProtKB">
        <authorList>
            <consortium name="RefSeq"/>
        </authorList>
    </citation>
    <scope>IDENTIFICATION</scope>
</reference>
<name>A0A1S3ZMM4_TOBAC</name>
<dbReference type="PaxDb" id="4097-A0A1S3ZMM4"/>
<feature type="compositionally biased region" description="Basic and acidic residues" evidence="1">
    <location>
        <begin position="171"/>
        <end position="182"/>
    </location>
</feature>
<dbReference type="AlphaFoldDB" id="A0A1S3ZMM4"/>